<dbReference type="InParanoid" id="Q9X066"/>
<evidence type="ECO:0000313" key="2">
    <source>
        <dbReference type="Proteomes" id="UP000008183"/>
    </source>
</evidence>
<dbReference type="KEGG" id="tmw:THMA_0994"/>
<dbReference type="PATRIC" id="fig|243274.17.peg.972"/>
<dbReference type="EMBL" id="AE000512">
    <property type="protein sequence ID" value="AAD36050.1"/>
    <property type="molecule type" value="Genomic_DNA"/>
</dbReference>
<dbReference type="KEGG" id="tma:TM0971"/>
<keyword evidence="2" id="KW-1185">Reference proteome</keyword>
<dbReference type="Proteomes" id="UP000008183">
    <property type="component" value="Chromosome"/>
</dbReference>
<accession>Q9X066</accession>
<reference evidence="1 2" key="1">
    <citation type="journal article" date="1999" name="Nature">
        <title>Evidence for lateral gene transfer between Archaea and Bacteria from genome sequence of Thermotoga maritima.</title>
        <authorList>
            <person name="Nelson K.E."/>
            <person name="Clayton R.A."/>
            <person name="Gill S.R."/>
            <person name="Gwinn M.L."/>
            <person name="Dodson R.J."/>
            <person name="Haft D.H."/>
            <person name="Hickey E.K."/>
            <person name="Peterson J.D."/>
            <person name="Nelson W.C."/>
            <person name="Ketchum K.A."/>
            <person name="McDonald L."/>
            <person name="Utterback T.R."/>
            <person name="Malek J.A."/>
            <person name="Linher K.D."/>
            <person name="Garrett M.M."/>
            <person name="Stewart A.M."/>
            <person name="Cotton M.D."/>
            <person name="Pratt M.S."/>
            <person name="Phillips C.A."/>
            <person name="Richardson D."/>
            <person name="Heidelberg J."/>
            <person name="Sutton G.G."/>
            <person name="Fleischmann R.D."/>
            <person name="White O."/>
            <person name="Salzberg S.L."/>
            <person name="Smith H.O."/>
            <person name="Venter J.C."/>
            <person name="Fraser C.M."/>
        </authorList>
    </citation>
    <scope>NUCLEOTIDE SEQUENCE [LARGE SCALE GENOMIC DNA]</scope>
    <source>
        <strain evidence="2">ATCC 43589 / DSM 3109 / JCM 10099 / NBRC 100826 / MSB8</strain>
    </source>
</reference>
<dbReference type="OrthoDB" id="9864261at2"/>
<sequence length="30" mass="3571">MGMLIDRERECEFLRRKISSNKSELLIISC</sequence>
<dbReference type="KEGG" id="tmm:Tmari_0974"/>
<dbReference type="AlphaFoldDB" id="Q9X066"/>
<name>Q9X066_THEMA</name>
<gene>
    <name evidence="1" type="ordered locus">TM_0971</name>
</gene>
<evidence type="ECO:0000313" key="1">
    <source>
        <dbReference type="EMBL" id="AAD36050.1"/>
    </source>
</evidence>
<organism evidence="1 2">
    <name type="scientific">Thermotoga maritima (strain ATCC 43589 / DSM 3109 / JCM 10099 / NBRC 100826 / MSB8)</name>
    <dbReference type="NCBI Taxonomy" id="243274"/>
    <lineage>
        <taxon>Bacteria</taxon>
        <taxon>Thermotogati</taxon>
        <taxon>Thermotogota</taxon>
        <taxon>Thermotogae</taxon>
        <taxon>Thermotogales</taxon>
        <taxon>Thermotogaceae</taxon>
        <taxon>Thermotoga</taxon>
    </lineage>
</organism>
<protein>
    <submittedName>
        <fullName evidence="1">Uncharacterized protein</fullName>
    </submittedName>
</protein>
<dbReference type="EnsemblBacteria" id="AAD36050">
    <property type="protein sequence ID" value="AAD36050"/>
    <property type="gene ID" value="TM_0971"/>
</dbReference>
<dbReference type="PIR" id="H72312">
    <property type="entry name" value="H72312"/>
</dbReference>
<proteinExistence type="predicted"/>